<sequence>MNLKKVKLFFLYLTTSILVFFVLLTLLLLKKINYPWLVGYFLGIACCWSGFFYNQFIIRKFIINLDPFFYSTLLILKLGIYIVPFLISLYLQNFINPIGIIIGYNGIIFAPFINGWIKVSRFL</sequence>
<proteinExistence type="predicted"/>
<keyword evidence="1" id="KW-0812">Transmembrane</keyword>
<organism evidence="2 3">
    <name type="scientific">Spiroplasma litorale</name>
    <dbReference type="NCBI Taxonomy" id="216942"/>
    <lineage>
        <taxon>Bacteria</taxon>
        <taxon>Bacillati</taxon>
        <taxon>Mycoplasmatota</taxon>
        <taxon>Mollicutes</taxon>
        <taxon>Entomoplasmatales</taxon>
        <taxon>Spiroplasmataceae</taxon>
        <taxon>Spiroplasma</taxon>
    </lineage>
</organism>
<keyword evidence="1" id="KW-0472">Membrane</keyword>
<dbReference type="STRING" id="216942.SLITO_v1c00430"/>
<feature type="transmembrane region" description="Helical" evidence="1">
    <location>
        <begin position="9"/>
        <end position="28"/>
    </location>
</feature>
<dbReference type="NCBIfam" id="NF033688">
    <property type="entry name" value="MG406_fam"/>
    <property type="match status" value="1"/>
</dbReference>
<accession>A0A0K1W0J1</accession>
<feature type="transmembrane region" description="Helical" evidence="1">
    <location>
        <begin position="68"/>
        <end position="91"/>
    </location>
</feature>
<reference evidence="2 3" key="1">
    <citation type="journal article" date="2015" name="Genome Announc.">
        <title>Complete Genome Sequence of Spiroplasma litorale TN-1T (DSM 21781), a Bacterium Isolated from a Green-Eyed Horsefly (Tabanus nigrovittatus).</title>
        <authorList>
            <person name="Lo W.S."/>
            <person name="Lai Y.C."/>
            <person name="Lien Y.W."/>
            <person name="Wang T.H."/>
            <person name="Kuo C.H."/>
        </authorList>
    </citation>
    <scope>NUCLEOTIDE SEQUENCE [LARGE SCALE GENOMIC DNA]</scope>
    <source>
        <strain evidence="2 3">TN-1</strain>
    </source>
</reference>
<dbReference type="AlphaFoldDB" id="A0A0K1W0J1"/>
<evidence type="ECO:0000313" key="3">
    <source>
        <dbReference type="Proteomes" id="UP000067476"/>
    </source>
</evidence>
<dbReference type="PATRIC" id="fig|216942.3.peg.43"/>
<gene>
    <name evidence="2" type="ORF">SLITO_v1c00430</name>
</gene>
<dbReference type="Proteomes" id="UP000067476">
    <property type="component" value="Chromosome"/>
</dbReference>
<feature type="transmembrane region" description="Helical" evidence="1">
    <location>
        <begin position="97"/>
        <end position="117"/>
    </location>
</feature>
<feature type="transmembrane region" description="Helical" evidence="1">
    <location>
        <begin position="34"/>
        <end position="56"/>
    </location>
</feature>
<evidence type="ECO:0000313" key="2">
    <source>
        <dbReference type="EMBL" id="AKX33711.1"/>
    </source>
</evidence>
<keyword evidence="3" id="KW-1185">Reference proteome</keyword>
<keyword evidence="1" id="KW-1133">Transmembrane helix</keyword>
<name>A0A0K1W0J1_9MOLU</name>
<dbReference type="RefSeq" id="WP_144416383.1">
    <property type="nucleotide sequence ID" value="NZ_CP012357.1"/>
</dbReference>
<protein>
    <submittedName>
        <fullName evidence="2">Uncharacterized protein</fullName>
    </submittedName>
</protein>
<evidence type="ECO:0000256" key="1">
    <source>
        <dbReference type="SAM" id="Phobius"/>
    </source>
</evidence>
<dbReference type="EMBL" id="CP012357">
    <property type="protein sequence ID" value="AKX33711.1"/>
    <property type="molecule type" value="Genomic_DNA"/>
</dbReference>
<dbReference type="KEGG" id="sll:SLITO_v1c00430"/>